<keyword evidence="1" id="KW-0732">Signal</keyword>
<evidence type="ECO:0008006" key="4">
    <source>
        <dbReference type="Google" id="ProtNLM"/>
    </source>
</evidence>
<dbReference type="EMBL" id="JADJMH010000001">
    <property type="protein sequence ID" value="MBK7673413.1"/>
    <property type="molecule type" value="Genomic_DNA"/>
</dbReference>
<proteinExistence type="predicted"/>
<evidence type="ECO:0000313" key="2">
    <source>
        <dbReference type="EMBL" id="MBK7673413.1"/>
    </source>
</evidence>
<reference evidence="2 3" key="1">
    <citation type="submission" date="2020-10" db="EMBL/GenBank/DDBJ databases">
        <title>Connecting structure to function with the recovery of over 1000 high-quality activated sludge metagenome-assembled genomes encoding full-length rRNA genes using long-read sequencing.</title>
        <authorList>
            <person name="Singleton C.M."/>
            <person name="Petriglieri F."/>
            <person name="Kristensen J.M."/>
            <person name="Kirkegaard R.H."/>
            <person name="Michaelsen T.Y."/>
            <person name="Andersen M.H."/>
            <person name="Karst S.M."/>
            <person name="Dueholm M.S."/>
            <person name="Nielsen P.H."/>
            <person name="Albertsen M."/>
        </authorList>
    </citation>
    <scope>NUCLEOTIDE SEQUENCE [LARGE SCALE GENOMIC DNA]</scope>
    <source>
        <strain evidence="2">EsbW_18-Q3-R4-48_BATAC.285</strain>
    </source>
</reference>
<evidence type="ECO:0000313" key="3">
    <source>
        <dbReference type="Proteomes" id="UP000697998"/>
    </source>
</evidence>
<protein>
    <recommendedName>
        <fullName evidence="4">DUF5666 domain-containing protein</fullName>
    </recommendedName>
</protein>
<dbReference type="AlphaFoldDB" id="A0A935PU74"/>
<name>A0A935PU74_9PROT</name>
<sequence length="119" mass="12230">MKTFPFYLALILAASLCVPSSFAIEARGASAGGSATTSATTAASESGTVTKIDLSAGYIVLANDRRFTLRPGAVAVYRQDNQRVPGKLSDVKVGSKVSLTVSKGPHGGASTVTELWLAP</sequence>
<evidence type="ECO:0000256" key="1">
    <source>
        <dbReference type="SAM" id="SignalP"/>
    </source>
</evidence>
<dbReference type="Proteomes" id="UP000697998">
    <property type="component" value="Unassembled WGS sequence"/>
</dbReference>
<accession>A0A935PU74</accession>
<organism evidence="2 3">
    <name type="scientific">Candidatus Accumulibacter proximus</name>
    <dbReference type="NCBI Taxonomy" id="2954385"/>
    <lineage>
        <taxon>Bacteria</taxon>
        <taxon>Pseudomonadati</taxon>
        <taxon>Pseudomonadota</taxon>
        <taxon>Betaproteobacteria</taxon>
        <taxon>Candidatus Accumulibacter</taxon>
    </lineage>
</organism>
<comment type="caution">
    <text evidence="2">The sequence shown here is derived from an EMBL/GenBank/DDBJ whole genome shotgun (WGS) entry which is preliminary data.</text>
</comment>
<feature type="chain" id="PRO_5037643401" description="DUF5666 domain-containing protein" evidence="1">
    <location>
        <begin position="24"/>
        <end position="119"/>
    </location>
</feature>
<feature type="signal peptide" evidence="1">
    <location>
        <begin position="1"/>
        <end position="23"/>
    </location>
</feature>
<gene>
    <name evidence="2" type="ORF">IPJ27_00825</name>
</gene>